<feature type="compositionally biased region" description="Basic residues" evidence="2">
    <location>
        <begin position="194"/>
        <end position="207"/>
    </location>
</feature>
<dbReference type="SUPFAM" id="SSF54768">
    <property type="entry name" value="dsRNA-binding domain-like"/>
    <property type="match status" value="1"/>
</dbReference>
<accession>A0ABW0V4C6</accession>
<reference evidence="5" key="1">
    <citation type="journal article" date="2019" name="Int. J. Syst. Evol. Microbiol.">
        <title>The Global Catalogue of Microorganisms (GCM) 10K type strain sequencing project: providing services to taxonomists for standard genome sequencing and annotation.</title>
        <authorList>
            <consortium name="The Broad Institute Genomics Platform"/>
            <consortium name="The Broad Institute Genome Sequencing Center for Infectious Disease"/>
            <person name="Wu L."/>
            <person name="Ma J."/>
        </authorList>
    </citation>
    <scope>NUCLEOTIDE SEQUENCE [LARGE SCALE GENOMIC DNA]</scope>
    <source>
        <strain evidence="5">CGMCC 4.7248</strain>
    </source>
</reference>
<feature type="domain" description="DRBM" evidence="3">
    <location>
        <begin position="94"/>
        <end position="162"/>
    </location>
</feature>
<feature type="region of interest" description="Disordered" evidence="2">
    <location>
        <begin position="1"/>
        <end position="31"/>
    </location>
</feature>
<comment type="caution">
    <text evidence="4">The sequence shown here is derived from an EMBL/GenBank/DDBJ whole genome shotgun (WGS) entry which is preliminary data.</text>
</comment>
<evidence type="ECO:0000256" key="1">
    <source>
        <dbReference type="PROSITE-ProRule" id="PRU00266"/>
    </source>
</evidence>
<keyword evidence="1" id="KW-0694">RNA-binding</keyword>
<dbReference type="Proteomes" id="UP001596154">
    <property type="component" value="Unassembled WGS sequence"/>
</dbReference>
<organism evidence="4 5">
    <name type="scientific">Streptomyces bullii</name>
    <dbReference type="NCBI Taxonomy" id="349910"/>
    <lineage>
        <taxon>Bacteria</taxon>
        <taxon>Bacillati</taxon>
        <taxon>Actinomycetota</taxon>
        <taxon>Actinomycetes</taxon>
        <taxon>Kitasatosporales</taxon>
        <taxon>Streptomycetaceae</taxon>
        <taxon>Streptomyces</taxon>
    </lineage>
</organism>
<feature type="region of interest" description="Disordered" evidence="2">
    <location>
        <begin position="163"/>
        <end position="228"/>
    </location>
</feature>
<protein>
    <submittedName>
        <fullName evidence="4">DsRNA-binding protein</fullName>
    </submittedName>
</protein>
<dbReference type="SMART" id="SM00358">
    <property type="entry name" value="DSRM"/>
    <property type="match status" value="1"/>
</dbReference>
<proteinExistence type="predicted"/>
<evidence type="ECO:0000313" key="5">
    <source>
        <dbReference type="Proteomes" id="UP001596154"/>
    </source>
</evidence>
<dbReference type="PROSITE" id="PS50137">
    <property type="entry name" value="DS_RBD"/>
    <property type="match status" value="1"/>
</dbReference>
<evidence type="ECO:0000313" key="4">
    <source>
        <dbReference type="EMBL" id="MFC5639664.1"/>
    </source>
</evidence>
<dbReference type="InterPro" id="IPR014720">
    <property type="entry name" value="dsRBD_dom"/>
</dbReference>
<gene>
    <name evidence="4" type="ORF">ACFPZJ_39380</name>
</gene>
<dbReference type="Gene3D" id="3.30.160.20">
    <property type="match status" value="1"/>
</dbReference>
<feature type="compositionally biased region" description="Polar residues" evidence="2">
    <location>
        <begin position="216"/>
        <end position="228"/>
    </location>
</feature>
<sequence length="228" mass="24889">MMPRLLPCGSWPTPARSRPWSTNWPPNSAPPTSSACRNWIAKRASLLPAHAGPAGWLSRKRRASPLVSLDQVPQQHEWRSANRGVTQELSGGRNPVSIVYEYAQAGHITRPDFRVTQHASASFTVTVTCTHDNRQLTGTGTGSSKAIARTQAADDLMRALHQTLDADHDAPRPTGARRRRRAGPRGGAPARVRDHAHRGTPPRRSRQPPRNCLPHATSSSGSSPTERP</sequence>
<feature type="compositionally biased region" description="Polar residues" evidence="2">
    <location>
        <begin position="19"/>
        <end position="31"/>
    </location>
</feature>
<evidence type="ECO:0000259" key="3">
    <source>
        <dbReference type="PROSITE" id="PS50137"/>
    </source>
</evidence>
<dbReference type="Pfam" id="PF00035">
    <property type="entry name" value="dsrm"/>
    <property type="match status" value="1"/>
</dbReference>
<keyword evidence="5" id="KW-1185">Reference proteome</keyword>
<dbReference type="RefSeq" id="WP_381031847.1">
    <property type="nucleotide sequence ID" value="NZ_JBHSNY010000030.1"/>
</dbReference>
<evidence type="ECO:0000256" key="2">
    <source>
        <dbReference type="SAM" id="MobiDB-lite"/>
    </source>
</evidence>
<name>A0ABW0V4C6_9ACTN</name>
<dbReference type="EMBL" id="JBHSNY010000030">
    <property type="protein sequence ID" value="MFC5639664.1"/>
    <property type="molecule type" value="Genomic_DNA"/>
</dbReference>